<protein>
    <submittedName>
        <fullName evidence="2">Uncharacterized protein</fullName>
    </submittedName>
</protein>
<dbReference type="EMBL" id="BMML01000003">
    <property type="protein sequence ID" value="GGM96427.1"/>
    <property type="molecule type" value="Genomic_DNA"/>
</dbReference>
<dbReference type="RefSeq" id="WP_189261912.1">
    <property type="nucleotide sequence ID" value="NZ_BMML01000003.1"/>
</dbReference>
<dbReference type="AlphaFoldDB" id="A0A917UHX0"/>
<evidence type="ECO:0000256" key="1">
    <source>
        <dbReference type="SAM" id="MobiDB-lite"/>
    </source>
</evidence>
<organism evidence="2 3">
    <name type="scientific">Streptomyces fuscichromogenes</name>
    <dbReference type="NCBI Taxonomy" id="1324013"/>
    <lineage>
        <taxon>Bacteria</taxon>
        <taxon>Bacillati</taxon>
        <taxon>Actinomycetota</taxon>
        <taxon>Actinomycetes</taxon>
        <taxon>Kitasatosporales</taxon>
        <taxon>Streptomycetaceae</taxon>
        <taxon>Streptomyces</taxon>
    </lineage>
</organism>
<sequence>MSSQTIGSDFTGGALLPNYVNGRLLAAEDLATGQASLLARDNRIGRAAGAGVVQGLWVTSGATTLTVAAGTGITPSGQPVVAARTITLPLALSATTTVDTAVFSRCSGGGTSTGVATGSYLLTARPAQQRQGQVPLAASPDSTLSPGCAARWTADGVEVRAISLPALTTVFGVDTTTDNLRNLTAHWCFGAEQLVELPSYPFTFDPAYSGFDRLDPADLTELDLPLAVFRWDGQRVVDLDNWSARRRITTPDPVTSGWSATVADRRDADGQARFLQFQEQVDLITAGGEARFMEATQHFGLLPPVGFLPAAFQNGTIAASKDAASAATAGRKLSAAFTGSLFDPWTFFGGAANFGGVVTWSVADLALRQSWQLPPELTSFNSDERGVRLTFYWVRENLDASESIPTYVVFMTDLPWQQSSGGTVTKAAGTADPPKGTGT</sequence>
<accession>A0A917UHX0</accession>
<feature type="region of interest" description="Disordered" evidence="1">
    <location>
        <begin position="420"/>
        <end position="439"/>
    </location>
</feature>
<evidence type="ECO:0000313" key="3">
    <source>
        <dbReference type="Proteomes" id="UP000653411"/>
    </source>
</evidence>
<reference evidence="2" key="1">
    <citation type="journal article" date="2014" name="Int. J. Syst. Evol. Microbiol.">
        <title>Complete genome sequence of Corynebacterium casei LMG S-19264T (=DSM 44701T), isolated from a smear-ripened cheese.</title>
        <authorList>
            <consortium name="US DOE Joint Genome Institute (JGI-PGF)"/>
            <person name="Walter F."/>
            <person name="Albersmeier A."/>
            <person name="Kalinowski J."/>
            <person name="Ruckert C."/>
        </authorList>
    </citation>
    <scope>NUCLEOTIDE SEQUENCE</scope>
    <source>
        <strain evidence="2">CGMCC 4.7110</strain>
    </source>
</reference>
<comment type="caution">
    <text evidence="2">The sequence shown here is derived from an EMBL/GenBank/DDBJ whole genome shotgun (WGS) entry which is preliminary data.</text>
</comment>
<dbReference type="Proteomes" id="UP000653411">
    <property type="component" value="Unassembled WGS sequence"/>
</dbReference>
<evidence type="ECO:0000313" key="2">
    <source>
        <dbReference type="EMBL" id="GGM96427.1"/>
    </source>
</evidence>
<proteinExistence type="predicted"/>
<gene>
    <name evidence="2" type="ORF">GCM10011578_016280</name>
</gene>
<keyword evidence="3" id="KW-1185">Reference proteome</keyword>
<name>A0A917UHX0_9ACTN</name>
<reference evidence="2" key="2">
    <citation type="submission" date="2020-09" db="EMBL/GenBank/DDBJ databases">
        <authorList>
            <person name="Sun Q."/>
            <person name="Zhou Y."/>
        </authorList>
    </citation>
    <scope>NUCLEOTIDE SEQUENCE</scope>
    <source>
        <strain evidence="2">CGMCC 4.7110</strain>
    </source>
</reference>